<name>A0ACC1XUQ6_MELAZ</name>
<comment type="caution">
    <text evidence="1">The sequence shown here is derived from an EMBL/GenBank/DDBJ whole genome shotgun (WGS) entry which is preliminary data.</text>
</comment>
<keyword evidence="2" id="KW-1185">Reference proteome</keyword>
<dbReference type="Proteomes" id="UP001164539">
    <property type="component" value="Chromosome 7"/>
</dbReference>
<accession>A0ACC1XUQ6</accession>
<gene>
    <name evidence="1" type="ORF">OWV82_013102</name>
</gene>
<proteinExistence type="predicted"/>
<dbReference type="EMBL" id="CM051400">
    <property type="protein sequence ID" value="KAJ4714647.1"/>
    <property type="molecule type" value="Genomic_DNA"/>
</dbReference>
<evidence type="ECO:0000313" key="1">
    <source>
        <dbReference type="EMBL" id="KAJ4714647.1"/>
    </source>
</evidence>
<organism evidence="1 2">
    <name type="scientific">Melia azedarach</name>
    <name type="common">Chinaberry tree</name>
    <dbReference type="NCBI Taxonomy" id="155640"/>
    <lineage>
        <taxon>Eukaryota</taxon>
        <taxon>Viridiplantae</taxon>
        <taxon>Streptophyta</taxon>
        <taxon>Embryophyta</taxon>
        <taxon>Tracheophyta</taxon>
        <taxon>Spermatophyta</taxon>
        <taxon>Magnoliopsida</taxon>
        <taxon>eudicotyledons</taxon>
        <taxon>Gunneridae</taxon>
        <taxon>Pentapetalae</taxon>
        <taxon>rosids</taxon>
        <taxon>malvids</taxon>
        <taxon>Sapindales</taxon>
        <taxon>Meliaceae</taxon>
        <taxon>Melia</taxon>
    </lineage>
</organism>
<sequence>MYSTLHPVKLWVNFMGSHLHLGWQNPEKSSKVSLINQVLMVTLERRMIYDEKFKFKIVNPSDSSKMVVINDDDLFRAWKYHNDIESMVMKAILEILPLETLPPLKRSLFPEDEQEGHFPEARSSSDHFQSPAQSQAPRMATFLTQSSSIEGNLNEHIDIDEDNFKTPSPTNSNENEINFKTPSAAQEGNLSPSISCTAESLQQSTKNRKTIPRQHLSNNDSSIYSPSCTIPITTSQPIPRLVTPNISAPVVPNATLRSNPESQGYQPQQSEAPRTRTSSENGWPSHLNVAAPHVDACANNDSVYSDSDDDEDIMMQREIRVPHLSTVAEHTIVRRKKQPVRRSKLSTGQLNAANASNDSNWVGVQGKKILAAGGVVLQSRGVLIREHNTSDSDATRNNVVEASKRKGKEKMKSYVSSQI</sequence>
<reference evidence="1 2" key="1">
    <citation type="journal article" date="2023" name="Science">
        <title>Complex scaffold remodeling in plant triterpene biosynthesis.</title>
        <authorList>
            <person name="De La Pena R."/>
            <person name="Hodgson H."/>
            <person name="Liu J.C."/>
            <person name="Stephenson M.J."/>
            <person name="Martin A.C."/>
            <person name="Owen C."/>
            <person name="Harkess A."/>
            <person name="Leebens-Mack J."/>
            <person name="Jimenez L.E."/>
            <person name="Osbourn A."/>
            <person name="Sattely E.S."/>
        </authorList>
    </citation>
    <scope>NUCLEOTIDE SEQUENCE [LARGE SCALE GENOMIC DNA]</scope>
    <source>
        <strain evidence="2">cv. JPN11</strain>
        <tissue evidence="1">Leaf</tissue>
    </source>
</reference>
<evidence type="ECO:0000313" key="2">
    <source>
        <dbReference type="Proteomes" id="UP001164539"/>
    </source>
</evidence>
<protein>
    <submittedName>
        <fullName evidence="1">Uncharacterized protein</fullName>
    </submittedName>
</protein>